<dbReference type="AlphaFoldDB" id="A0A8K0QXN3"/>
<dbReference type="Pfam" id="PF06985">
    <property type="entry name" value="HET"/>
    <property type="match status" value="1"/>
</dbReference>
<dbReference type="Proteomes" id="UP000813461">
    <property type="component" value="Unassembled WGS sequence"/>
</dbReference>
<dbReference type="InterPro" id="IPR052895">
    <property type="entry name" value="HetReg/Transcr_Mod"/>
</dbReference>
<evidence type="ECO:0000259" key="1">
    <source>
        <dbReference type="Pfam" id="PF06985"/>
    </source>
</evidence>
<dbReference type="PANTHER" id="PTHR24148">
    <property type="entry name" value="ANKYRIN REPEAT DOMAIN-CONTAINING PROTEIN 39 HOMOLOG-RELATED"/>
    <property type="match status" value="1"/>
</dbReference>
<protein>
    <submittedName>
        <fullName evidence="2">Heterokaryon incompatibility protein-domain-containing protein</fullName>
    </submittedName>
</protein>
<name>A0A8K0QXN3_9PLEO</name>
<proteinExistence type="predicted"/>
<gene>
    <name evidence="2" type="ORF">FB567DRAFT_156217</name>
</gene>
<sequence>MCTLSPLYDGLDTRREEIRVLDIVAVAPRIQCRISKVALLDNPTFDALSYTWGDASQREIIIVNGHSVPVTKNLARAIRSVHYQWSQRGTTQDILQLWADAVCINQSDTKEKEHQIPLMRKIYTTASVVLVWLGSSRDILRNGFDAVEEVAAAESACSPLPNKEQKQFLKEWPTTAKLSHIHGDICGLFYDEYWSRVWTFQEIVLGRTVILIADDISLPFHRLLAVTTFLARYVESVDAYSQDPRSNAELWFAAKPTFDLLDVVSMISEVKESLEALELRSANEGTIEKLNFEDLSVLGYQLSRVCTLATERRASEPKDYVYGFSALLDMRIAPDYSPNTSIASIYCDLTEQALLSGGNMCLLLLDSAGIGHVWDLLPGLPSWAPNFASVSKSAAHGDHQPLIKANWASFVGLDQDRPPLMNRVDGTLTCIGVMIDRFGNIGPGVDCKDRSEWLEWMLELILATILADDSPTLCLEEIVEAALKSTSVSDHFHPPTTIFGTDTASYTDHNILLLVQALENLYDAQGIVGDKETFIHAIIPTNKHYLSGVTMHSAYEYLKSYDKSYQSQLMKGWWDICAVVRGLRIAMTSTCHFGLFPPRIQTGDMIAMFNTCTNPAVLRKLDDGYAFVGWCYISHYDGRAIDTMIKDGLGVLESIKLR</sequence>
<feature type="domain" description="Heterokaryon incompatibility" evidence="1">
    <location>
        <begin position="45"/>
        <end position="202"/>
    </location>
</feature>
<reference evidence="2" key="1">
    <citation type="journal article" date="2021" name="Nat. Commun.">
        <title>Genetic determinants of endophytism in the Arabidopsis root mycobiome.</title>
        <authorList>
            <person name="Mesny F."/>
            <person name="Miyauchi S."/>
            <person name="Thiergart T."/>
            <person name="Pickel B."/>
            <person name="Atanasova L."/>
            <person name="Karlsson M."/>
            <person name="Huettel B."/>
            <person name="Barry K.W."/>
            <person name="Haridas S."/>
            <person name="Chen C."/>
            <person name="Bauer D."/>
            <person name="Andreopoulos W."/>
            <person name="Pangilinan J."/>
            <person name="LaButti K."/>
            <person name="Riley R."/>
            <person name="Lipzen A."/>
            <person name="Clum A."/>
            <person name="Drula E."/>
            <person name="Henrissat B."/>
            <person name="Kohler A."/>
            <person name="Grigoriev I.V."/>
            <person name="Martin F.M."/>
            <person name="Hacquard S."/>
        </authorList>
    </citation>
    <scope>NUCLEOTIDE SEQUENCE</scope>
    <source>
        <strain evidence="2">MPI-SDFR-AT-0120</strain>
    </source>
</reference>
<dbReference type="OrthoDB" id="2157530at2759"/>
<organism evidence="2 3">
    <name type="scientific">Paraphoma chrysanthemicola</name>
    <dbReference type="NCBI Taxonomy" id="798071"/>
    <lineage>
        <taxon>Eukaryota</taxon>
        <taxon>Fungi</taxon>
        <taxon>Dikarya</taxon>
        <taxon>Ascomycota</taxon>
        <taxon>Pezizomycotina</taxon>
        <taxon>Dothideomycetes</taxon>
        <taxon>Pleosporomycetidae</taxon>
        <taxon>Pleosporales</taxon>
        <taxon>Pleosporineae</taxon>
        <taxon>Phaeosphaeriaceae</taxon>
        <taxon>Paraphoma</taxon>
    </lineage>
</organism>
<accession>A0A8K0QXN3</accession>
<evidence type="ECO:0000313" key="3">
    <source>
        <dbReference type="Proteomes" id="UP000813461"/>
    </source>
</evidence>
<dbReference type="InterPro" id="IPR010730">
    <property type="entry name" value="HET"/>
</dbReference>
<comment type="caution">
    <text evidence="2">The sequence shown here is derived from an EMBL/GenBank/DDBJ whole genome shotgun (WGS) entry which is preliminary data.</text>
</comment>
<dbReference type="PANTHER" id="PTHR24148:SF64">
    <property type="entry name" value="HETEROKARYON INCOMPATIBILITY DOMAIN-CONTAINING PROTEIN"/>
    <property type="match status" value="1"/>
</dbReference>
<dbReference type="EMBL" id="JAGMVJ010000019">
    <property type="protein sequence ID" value="KAH7076209.1"/>
    <property type="molecule type" value="Genomic_DNA"/>
</dbReference>
<evidence type="ECO:0000313" key="2">
    <source>
        <dbReference type="EMBL" id="KAH7076209.1"/>
    </source>
</evidence>
<keyword evidence="3" id="KW-1185">Reference proteome</keyword>